<protein>
    <recommendedName>
        <fullName evidence="9">Partial AB-hydrolase lipase domain-containing protein</fullName>
    </recommendedName>
</protein>
<keyword evidence="2" id="KW-0732">Signal</keyword>
<feature type="domain" description="Partial AB-hydrolase lipase" evidence="9">
    <location>
        <begin position="64"/>
        <end position="133"/>
    </location>
</feature>
<dbReference type="Gene3D" id="3.40.50.1820">
    <property type="entry name" value="alpha/beta hydrolase"/>
    <property type="match status" value="1"/>
</dbReference>
<dbReference type="Proteomes" id="UP000291343">
    <property type="component" value="Unassembled WGS sequence"/>
</dbReference>
<dbReference type="Pfam" id="PF04083">
    <property type="entry name" value="Abhydro_lipase"/>
    <property type="match status" value="1"/>
</dbReference>
<dbReference type="SMR" id="A0A482XTH2"/>
<feature type="active site" description="Charge relay system" evidence="7">
    <location>
        <position position="408"/>
    </location>
</feature>
<evidence type="ECO:0000256" key="4">
    <source>
        <dbReference type="ARBA" id="ARBA00022963"/>
    </source>
</evidence>
<dbReference type="EMBL" id="QKKF02000956">
    <property type="protein sequence ID" value="RZF48770.1"/>
    <property type="molecule type" value="Genomic_DNA"/>
</dbReference>
<evidence type="ECO:0000256" key="2">
    <source>
        <dbReference type="ARBA" id="ARBA00022729"/>
    </source>
</evidence>
<evidence type="ECO:0000256" key="5">
    <source>
        <dbReference type="ARBA" id="ARBA00023098"/>
    </source>
</evidence>
<name>A0A482XTH2_LAOST</name>
<keyword evidence="8" id="KW-0472">Membrane</keyword>
<evidence type="ECO:0000256" key="3">
    <source>
        <dbReference type="ARBA" id="ARBA00022801"/>
    </source>
</evidence>
<dbReference type="SUPFAM" id="SSF53474">
    <property type="entry name" value="alpha/beta-Hydrolases"/>
    <property type="match status" value="1"/>
</dbReference>
<dbReference type="InParanoid" id="A0A482XTH2"/>
<organism evidence="10 11">
    <name type="scientific">Laodelphax striatellus</name>
    <name type="common">Small brown planthopper</name>
    <name type="synonym">Delphax striatella</name>
    <dbReference type="NCBI Taxonomy" id="195883"/>
    <lineage>
        <taxon>Eukaryota</taxon>
        <taxon>Metazoa</taxon>
        <taxon>Ecdysozoa</taxon>
        <taxon>Arthropoda</taxon>
        <taxon>Hexapoda</taxon>
        <taxon>Insecta</taxon>
        <taxon>Pterygota</taxon>
        <taxon>Neoptera</taxon>
        <taxon>Paraneoptera</taxon>
        <taxon>Hemiptera</taxon>
        <taxon>Auchenorrhyncha</taxon>
        <taxon>Fulgoroidea</taxon>
        <taxon>Delphacidae</taxon>
        <taxon>Criomorphinae</taxon>
        <taxon>Laodelphax</taxon>
    </lineage>
</organism>
<dbReference type="AlphaFoldDB" id="A0A482XTH2"/>
<keyword evidence="3" id="KW-0378">Hydrolase</keyword>
<feature type="non-terminal residue" evidence="10">
    <location>
        <position position="1"/>
    </location>
</feature>
<dbReference type="OrthoDB" id="9974421at2759"/>
<proteinExistence type="inferred from homology"/>
<keyword evidence="8" id="KW-0812">Transmembrane</keyword>
<evidence type="ECO:0000256" key="8">
    <source>
        <dbReference type="SAM" id="Phobius"/>
    </source>
</evidence>
<keyword evidence="8" id="KW-1133">Transmembrane helix</keyword>
<dbReference type="GO" id="GO:0016788">
    <property type="term" value="F:hydrolase activity, acting on ester bonds"/>
    <property type="evidence" value="ECO:0007669"/>
    <property type="project" value="InterPro"/>
</dbReference>
<feature type="active site" description="Nucleophile" evidence="7">
    <location>
        <position position="205"/>
    </location>
</feature>
<reference evidence="10 11" key="1">
    <citation type="journal article" date="2017" name="Gigascience">
        <title>Genome sequence of the small brown planthopper, Laodelphax striatellus.</title>
        <authorList>
            <person name="Zhu J."/>
            <person name="Jiang F."/>
            <person name="Wang X."/>
            <person name="Yang P."/>
            <person name="Bao Y."/>
            <person name="Zhao W."/>
            <person name="Wang W."/>
            <person name="Lu H."/>
            <person name="Wang Q."/>
            <person name="Cui N."/>
            <person name="Li J."/>
            <person name="Chen X."/>
            <person name="Luo L."/>
            <person name="Yu J."/>
            <person name="Kang L."/>
            <person name="Cui F."/>
        </authorList>
    </citation>
    <scope>NUCLEOTIDE SEQUENCE [LARGE SCALE GENOMIC DNA]</scope>
    <source>
        <strain evidence="10">Lst14</strain>
    </source>
</reference>
<keyword evidence="4" id="KW-0442">Lipid degradation</keyword>
<dbReference type="GO" id="GO:0016042">
    <property type="term" value="P:lipid catabolic process"/>
    <property type="evidence" value="ECO:0007669"/>
    <property type="project" value="UniProtKB-KW"/>
</dbReference>
<evidence type="ECO:0000256" key="6">
    <source>
        <dbReference type="ARBA" id="ARBA00023180"/>
    </source>
</evidence>
<accession>A0A482XTH2</accession>
<keyword evidence="6" id="KW-0325">Glycoprotein</keyword>
<evidence type="ECO:0000259" key="9">
    <source>
        <dbReference type="Pfam" id="PF04083"/>
    </source>
</evidence>
<comment type="similarity">
    <text evidence="1">Belongs to the AB hydrolase superfamily. Lipase family.</text>
</comment>
<evidence type="ECO:0000256" key="1">
    <source>
        <dbReference type="ARBA" id="ARBA00010701"/>
    </source>
</evidence>
<dbReference type="FunFam" id="3.40.50.1820:FF:000057">
    <property type="entry name" value="Lipase"/>
    <property type="match status" value="1"/>
</dbReference>
<evidence type="ECO:0000313" key="11">
    <source>
        <dbReference type="Proteomes" id="UP000291343"/>
    </source>
</evidence>
<feature type="transmembrane region" description="Helical" evidence="8">
    <location>
        <begin position="21"/>
        <end position="39"/>
    </location>
</feature>
<dbReference type="InterPro" id="IPR006693">
    <property type="entry name" value="AB_hydrolase_lipase"/>
</dbReference>
<sequence length="440" mass="51081">KMQRKYCDILYHRHKTGRMQCFYSFRFFYSLLFVKFFVLSDAASIDRGNEIIKVNRGRGFQTTDELIRQAGYQAETHQVTTEDGFEITFFRILKNNDVEDYKSDDKKIEKRAKDIKVVVLQHGMLCSSSDWVFAGPERGLGFALTNLGYDVWLTNVRGNIYGRKANNDASWDFSFHEMGQYDMPDQIDYILNKTQTNKLYYIGYSMGTTAFYVMTSMNPEYNSKIDGMISLAPIAFLKHVKGIMIRVIKFFSSFIAYVLKLFNIRVVFSHPITFYNRSICDDPIIEKFCLFIIGSVCGFEGGQYDKEMVSRYLAINPVGTSWKVAQHYFQLMDSGAFRQYDYGFHGNQPLYGQSVPPDYNLKKIKVPMVLIQGKNDYLSVSEDGHKLQDQLGCNVSLSEFVEDPQFTHTDFMWGKDIHSFLYTEIKRAFKLFKALHDNNN</sequence>
<dbReference type="InterPro" id="IPR029058">
    <property type="entry name" value="AB_hydrolase_fold"/>
</dbReference>
<gene>
    <name evidence="10" type="ORF">LSTR_LSTR013719</name>
</gene>
<comment type="caution">
    <text evidence="10">The sequence shown here is derived from an EMBL/GenBank/DDBJ whole genome shotgun (WGS) entry which is preliminary data.</text>
</comment>
<dbReference type="PIRSF" id="PIRSF000862">
    <property type="entry name" value="Steryl_ester_lip"/>
    <property type="match status" value="1"/>
</dbReference>
<dbReference type="STRING" id="195883.A0A482XTH2"/>
<evidence type="ECO:0000256" key="7">
    <source>
        <dbReference type="PIRSR" id="PIRSR000862-1"/>
    </source>
</evidence>
<evidence type="ECO:0000313" key="10">
    <source>
        <dbReference type="EMBL" id="RZF48770.1"/>
    </source>
</evidence>
<dbReference type="InterPro" id="IPR025483">
    <property type="entry name" value="Lipase_euk"/>
</dbReference>
<keyword evidence="11" id="KW-1185">Reference proteome</keyword>
<keyword evidence="5" id="KW-0443">Lipid metabolism</keyword>
<dbReference type="PANTHER" id="PTHR11005">
    <property type="entry name" value="LYSOSOMAL ACID LIPASE-RELATED"/>
    <property type="match status" value="1"/>
</dbReference>
<feature type="active site" description="Charge relay system" evidence="7">
    <location>
        <position position="376"/>
    </location>
</feature>